<reference evidence="3" key="1">
    <citation type="journal article" date="2021" name="Microb. Physiol.">
        <title>Proteogenomic Insights into the Physiology of Marine, Sulfate-Reducing, Filamentous Desulfonema limicola and Desulfonema magnum.</title>
        <authorList>
            <person name="Schnaars V."/>
            <person name="Wohlbrand L."/>
            <person name="Scheve S."/>
            <person name="Hinrichs C."/>
            <person name="Reinhardt R."/>
            <person name="Rabus R."/>
        </authorList>
    </citation>
    <scope>NUCLEOTIDE SEQUENCE</scope>
    <source>
        <strain evidence="3">5ac10</strain>
    </source>
</reference>
<gene>
    <name evidence="3" type="ORF">dnl_54310</name>
</gene>
<evidence type="ECO:0000256" key="1">
    <source>
        <dbReference type="ARBA" id="ARBA00022729"/>
    </source>
</evidence>
<dbReference type="AlphaFoldDB" id="A0A975GJH7"/>
<dbReference type="KEGG" id="dli:dnl_54310"/>
<dbReference type="PANTHER" id="PTHR30570:SF1">
    <property type="entry name" value="PHOSPHATE-BINDING PROTEIN PSTS"/>
    <property type="match status" value="1"/>
</dbReference>
<name>A0A975GJH7_9BACT</name>
<sequence length="267" mass="29700">MKKTVSVFMFIIAITMYCVFIPGTEGYAEESLKFSCSAQIVEAFGADILTAFTEQTGIDVNIYKSSSDSAVNRLMSGYSHIAGSMKKLRYNYRQGQYVQIPFCKDNLAVIVNVSVKVNNLSEAQLQDIFTKAVTNWKEVGGADKKIIVVVPAKETASHQNFKDQAMKGKEIVYDFMSEQSAEVIDAVRTIPGAVSFITQGAVEKKGAVKTVSINNLSPRTSDYPYFQTMYLIAKKSHDKNVEKLIDFFKNENGKKIMKNKGMIPVSE</sequence>
<dbReference type="InterPro" id="IPR024370">
    <property type="entry name" value="PBP_domain"/>
</dbReference>
<evidence type="ECO:0000313" key="3">
    <source>
        <dbReference type="EMBL" id="QTA83038.1"/>
    </source>
</evidence>
<feature type="domain" description="PBP" evidence="2">
    <location>
        <begin position="34"/>
        <end position="248"/>
    </location>
</feature>
<keyword evidence="1" id="KW-0732">Signal</keyword>
<dbReference type="Proteomes" id="UP000663720">
    <property type="component" value="Chromosome"/>
</dbReference>
<dbReference type="Gene3D" id="3.40.190.10">
    <property type="entry name" value="Periplasmic binding protein-like II"/>
    <property type="match status" value="2"/>
</dbReference>
<dbReference type="InterPro" id="IPR050811">
    <property type="entry name" value="Phosphate_ABC_transporter"/>
</dbReference>
<organism evidence="3 4">
    <name type="scientific">Desulfonema limicola</name>
    <dbReference type="NCBI Taxonomy" id="45656"/>
    <lineage>
        <taxon>Bacteria</taxon>
        <taxon>Pseudomonadati</taxon>
        <taxon>Thermodesulfobacteriota</taxon>
        <taxon>Desulfobacteria</taxon>
        <taxon>Desulfobacterales</taxon>
        <taxon>Desulfococcaceae</taxon>
        <taxon>Desulfonema</taxon>
    </lineage>
</organism>
<dbReference type="EMBL" id="CP061799">
    <property type="protein sequence ID" value="QTA83038.1"/>
    <property type="molecule type" value="Genomic_DNA"/>
</dbReference>
<protein>
    <submittedName>
        <fullName evidence="3">PBM domain-containing protein</fullName>
    </submittedName>
</protein>
<dbReference type="SUPFAM" id="SSF53850">
    <property type="entry name" value="Periplasmic binding protein-like II"/>
    <property type="match status" value="1"/>
</dbReference>
<accession>A0A975GJH7</accession>
<dbReference type="PANTHER" id="PTHR30570">
    <property type="entry name" value="PERIPLASMIC PHOSPHATE BINDING COMPONENT OF PHOSPHATE ABC TRANSPORTER"/>
    <property type="match status" value="1"/>
</dbReference>
<evidence type="ECO:0000259" key="2">
    <source>
        <dbReference type="Pfam" id="PF12849"/>
    </source>
</evidence>
<dbReference type="RefSeq" id="WP_207688885.1">
    <property type="nucleotide sequence ID" value="NZ_CP061799.1"/>
</dbReference>
<evidence type="ECO:0000313" key="4">
    <source>
        <dbReference type="Proteomes" id="UP000663720"/>
    </source>
</evidence>
<dbReference type="Pfam" id="PF12849">
    <property type="entry name" value="PBP_like_2"/>
    <property type="match status" value="1"/>
</dbReference>
<keyword evidence="4" id="KW-1185">Reference proteome</keyword>
<proteinExistence type="predicted"/>